<comment type="subcellular location">
    <subcellularLocation>
        <location evidence="1">Membrane</location>
        <topology evidence="1">Multi-pass membrane protein</topology>
    </subcellularLocation>
</comment>
<dbReference type="EMBL" id="JPOX01000012">
    <property type="protein sequence ID" value="KFX48558.1"/>
    <property type="molecule type" value="Genomic_DNA"/>
</dbReference>
<feature type="transmembrane region" description="Helical" evidence="5">
    <location>
        <begin position="290"/>
        <end position="315"/>
    </location>
</feature>
<feature type="transmembrane region" description="Helical" evidence="5">
    <location>
        <begin position="327"/>
        <end position="346"/>
    </location>
</feature>
<keyword evidence="3 5" id="KW-1133">Transmembrane helix</keyword>
<dbReference type="AlphaFoldDB" id="A0A093XTH9"/>
<dbReference type="Pfam" id="PF07690">
    <property type="entry name" value="MFS_1"/>
    <property type="match status" value="1"/>
</dbReference>
<dbReference type="GO" id="GO:0016020">
    <property type="term" value="C:membrane"/>
    <property type="evidence" value="ECO:0007669"/>
    <property type="project" value="UniProtKB-SubCell"/>
</dbReference>
<dbReference type="SUPFAM" id="SSF103473">
    <property type="entry name" value="MFS general substrate transporter"/>
    <property type="match status" value="1"/>
</dbReference>
<dbReference type="InterPro" id="IPR011701">
    <property type="entry name" value="MFS"/>
</dbReference>
<feature type="transmembrane region" description="Helical" evidence="5">
    <location>
        <begin position="144"/>
        <end position="163"/>
    </location>
</feature>
<evidence type="ECO:0000256" key="4">
    <source>
        <dbReference type="ARBA" id="ARBA00023136"/>
    </source>
</evidence>
<proteinExistence type="predicted"/>
<protein>
    <submittedName>
        <fullName evidence="6">Major facilitator superfamily domain-containing protein 7</fullName>
    </submittedName>
</protein>
<sequence>MSSQRESAEYLTGTSSIKESANITLEPVSSSNACGGDMEGKDIEMATAELASPYETTTNMEVEIPVYKVYKRRFFGLFQLVLLNIVISWDWLTFSSISSTSAEYFRVSEATINWLSTAFLFAFCVATPLSSVVMYMLNKGGPRVVFMTASVLILVGNWIRYAGTRADNGIFGVVMFGQLLLGLAQPFALAAPTRYSDLWFSEKGRTSATALATLANPLGAAIGELVDSVWTTKPGDIPNMVLYISVISTVACIPSFLIPARPPTPPCASAEVSKTPFLESVKGIFRIREFWLMFIPFSVYVGFFNSVSALINQILEPYGFSETEAGIAGGVLIIVGLISSAIVSPINDRFKKYLLIIRIAVPIHAICYIALYFAPSSPYGLAPSIVVCALLGASAFALLPVALEFIVEITYPYSPEIGSTILWTGGQILGGIFTIVQTALKAGPNANPPANMKGSLIFSAVVACVAAIFPLTLNMFGPKIVNRRLEADHARNVNRVQLGRRGDDREVASNK</sequence>
<feature type="transmembrane region" description="Helical" evidence="5">
    <location>
        <begin position="417"/>
        <end position="436"/>
    </location>
</feature>
<name>A0A093XTH9_TALMA</name>
<dbReference type="InterPro" id="IPR049680">
    <property type="entry name" value="FLVCR1-2_SLC49-like"/>
</dbReference>
<dbReference type="Gene3D" id="1.20.1250.20">
    <property type="entry name" value="MFS general substrate transporter like domains"/>
    <property type="match status" value="2"/>
</dbReference>
<feature type="transmembrane region" description="Helical" evidence="5">
    <location>
        <begin position="353"/>
        <end position="374"/>
    </location>
</feature>
<feature type="transmembrane region" description="Helical" evidence="5">
    <location>
        <begin position="74"/>
        <end position="92"/>
    </location>
</feature>
<feature type="transmembrane region" description="Helical" evidence="5">
    <location>
        <begin position="456"/>
        <end position="476"/>
    </location>
</feature>
<reference evidence="6" key="2">
    <citation type="journal article" date="2014" name="PLoS Genet.">
        <title>Signature gene expression reveals novel clues to the molecular mechanisms of dimorphic transition in Penicillium marneffei.</title>
        <authorList>
            <person name="Yang E."/>
            <person name="Wang G."/>
            <person name="Cai J."/>
            <person name="Woo P.C."/>
            <person name="Lau S.K."/>
            <person name="Yuen K.-Y."/>
            <person name="Chow W.-N."/>
            <person name="Lin X."/>
        </authorList>
    </citation>
    <scope>NUCLEOTIDE SEQUENCE</scope>
    <source>
        <strain evidence="6">PM1</strain>
    </source>
</reference>
<feature type="transmembrane region" description="Helical" evidence="5">
    <location>
        <begin position="380"/>
        <end position="405"/>
    </location>
</feature>
<dbReference type="eggNOG" id="KOG2563">
    <property type="taxonomic scope" value="Eukaryota"/>
</dbReference>
<reference key="1">
    <citation type="journal article" date="2014" name="PLoS Genet.">
        <title>Signature Gene Expression Reveals Novel Clues to the Molecular Mechanisms of Dimorphic Transition in Penicillium marneffei.</title>
        <authorList>
            <person name="Yang E."/>
            <person name="Wang G."/>
            <person name="Cai J."/>
            <person name="Woo P.C."/>
            <person name="Lau S.K."/>
            <person name="Yuen K.-Y."/>
            <person name="Chow W.-N."/>
            <person name="Lin X."/>
        </authorList>
    </citation>
    <scope>NUCLEOTIDE SEQUENCE [LARGE SCALE GENOMIC DNA]</scope>
    <source>
        <strain>PM1</strain>
    </source>
</reference>
<comment type="caution">
    <text evidence="6">The sequence shown here is derived from an EMBL/GenBank/DDBJ whole genome shotgun (WGS) entry which is preliminary data.</text>
</comment>
<dbReference type="PANTHER" id="PTHR10924:SF6">
    <property type="entry name" value="SOLUTE CARRIER FAMILY 49 MEMBER A3"/>
    <property type="match status" value="1"/>
</dbReference>
<organism evidence="6">
    <name type="scientific">Talaromyces marneffei PM1</name>
    <dbReference type="NCBI Taxonomy" id="1077442"/>
    <lineage>
        <taxon>Eukaryota</taxon>
        <taxon>Fungi</taxon>
        <taxon>Dikarya</taxon>
        <taxon>Ascomycota</taxon>
        <taxon>Pezizomycotina</taxon>
        <taxon>Eurotiomycetes</taxon>
        <taxon>Eurotiomycetidae</taxon>
        <taxon>Eurotiales</taxon>
        <taxon>Trichocomaceae</taxon>
        <taxon>Talaromyces</taxon>
        <taxon>Talaromyces sect. Talaromyces</taxon>
    </lineage>
</organism>
<accession>A0A093XTH9</accession>
<dbReference type="InterPro" id="IPR036259">
    <property type="entry name" value="MFS_trans_sf"/>
</dbReference>
<keyword evidence="2 5" id="KW-0812">Transmembrane</keyword>
<evidence type="ECO:0000256" key="2">
    <source>
        <dbReference type="ARBA" id="ARBA00022692"/>
    </source>
</evidence>
<gene>
    <name evidence="6" type="ORF">GQ26_0122450</name>
</gene>
<evidence type="ECO:0000256" key="3">
    <source>
        <dbReference type="ARBA" id="ARBA00022989"/>
    </source>
</evidence>
<dbReference type="HOGENOM" id="CLU_023132_2_1_1"/>
<evidence type="ECO:0000256" key="5">
    <source>
        <dbReference type="SAM" id="Phobius"/>
    </source>
</evidence>
<feature type="transmembrane region" description="Helical" evidence="5">
    <location>
        <begin position="112"/>
        <end position="137"/>
    </location>
</feature>
<dbReference type="GO" id="GO:0022857">
    <property type="term" value="F:transmembrane transporter activity"/>
    <property type="evidence" value="ECO:0007669"/>
    <property type="project" value="InterPro"/>
</dbReference>
<feature type="transmembrane region" description="Helical" evidence="5">
    <location>
        <begin position="169"/>
        <end position="191"/>
    </location>
</feature>
<dbReference type="PANTHER" id="PTHR10924">
    <property type="entry name" value="MAJOR FACILITATOR SUPERFAMILY PROTEIN-RELATED"/>
    <property type="match status" value="1"/>
</dbReference>
<evidence type="ECO:0000256" key="1">
    <source>
        <dbReference type="ARBA" id="ARBA00004141"/>
    </source>
</evidence>
<evidence type="ECO:0000313" key="6">
    <source>
        <dbReference type="EMBL" id="KFX48558.1"/>
    </source>
</evidence>
<keyword evidence="4 5" id="KW-0472">Membrane</keyword>